<dbReference type="STRING" id="560819.SAMN05428998_1185"/>
<evidence type="ECO:0000313" key="2">
    <source>
        <dbReference type="EMBL" id="SMF51211.1"/>
    </source>
</evidence>
<dbReference type="Pfam" id="PF14130">
    <property type="entry name" value="Cap4_nuclease"/>
    <property type="match status" value="1"/>
</dbReference>
<accession>A0A1Y6CEI9</accession>
<evidence type="ECO:0000313" key="3">
    <source>
        <dbReference type="Proteomes" id="UP000192917"/>
    </source>
</evidence>
<dbReference type="GO" id="GO:0004518">
    <property type="term" value="F:nuclease activity"/>
    <property type="evidence" value="ECO:0007669"/>
    <property type="project" value="InterPro"/>
</dbReference>
<protein>
    <recommendedName>
        <fullName evidence="1">CD-NTase associated protein 4-like DNA endonuclease domain-containing protein</fullName>
    </recommendedName>
</protein>
<dbReference type="Proteomes" id="UP000192917">
    <property type="component" value="Unassembled WGS sequence"/>
</dbReference>
<sequence length="407" mass="45927">MKSTITHEKCGGLKQLGAMSDNTHIHPVEWPSVDESLPVEEGGPVARTGFNYQDEIAVGFLLDMLERSDIEKIHCETHDDILVVRTHESAAERIAEFVQVKAGEPKHLWSVAGLCQRKKSKPGTSIFEISLARDKYKETALFRIVTLRDVDNDLKLLTYGADAPARQPECDDCKALLAAIEKRCPGSKSEKGNCTDYWITNCHWDVRHSEAAIKRENLLRLIKISNSEGRTLLFDQAELLLIELRRRAKAAGDAKPKSKWHEKIITQSTLRSWWEQRMEELVTGVSAPSGGKLKRKMEDAELPQDLVALALDLRRRYAKSSRTSRYMEAELGETLRDRVEAEVLSLRSKLIAGELDLDGPSFHALCVARLDKINAAREPGADDRSAFLKGCMYDIADRCMMRFVRPQ</sequence>
<organism evidence="2 3">
    <name type="scientific">Tistlia consotensis USBA 355</name>
    <dbReference type="NCBI Taxonomy" id="560819"/>
    <lineage>
        <taxon>Bacteria</taxon>
        <taxon>Pseudomonadati</taxon>
        <taxon>Pseudomonadota</taxon>
        <taxon>Alphaproteobacteria</taxon>
        <taxon>Rhodospirillales</taxon>
        <taxon>Rhodovibrionaceae</taxon>
        <taxon>Tistlia</taxon>
    </lineage>
</organism>
<feature type="domain" description="CD-NTase associated protein 4-like DNA endonuclease" evidence="1">
    <location>
        <begin position="42"/>
        <end position="160"/>
    </location>
</feature>
<name>A0A1Y6CEI9_9PROT</name>
<dbReference type="InterPro" id="IPR025382">
    <property type="entry name" value="Cap4-like_endonuclease_dom"/>
</dbReference>
<keyword evidence="3" id="KW-1185">Reference proteome</keyword>
<proteinExistence type="predicted"/>
<dbReference type="EMBL" id="FWZX01000018">
    <property type="protein sequence ID" value="SMF51211.1"/>
    <property type="molecule type" value="Genomic_DNA"/>
</dbReference>
<reference evidence="2 3" key="1">
    <citation type="submission" date="2017-04" db="EMBL/GenBank/DDBJ databases">
        <authorList>
            <person name="Afonso C.L."/>
            <person name="Miller P.J."/>
            <person name="Scott M.A."/>
            <person name="Spackman E."/>
            <person name="Goraichik I."/>
            <person name="Dimitrov K.M."/>
            <person name="Suarez D.L."/>
            <person name="Swayne D.E."/>
        </authorList>
    </citation>
    <scope>NUCLEOTIDE SEQUENCE [LARGE SCALE GENOMIC DNA]</scope>
    <source>
        <strain evidence="2 3">USBA 355</strain>
    </source>
</reference>
<evidence type="ECO:0000259" key="1">
    <source>
        <dbReference type="Pfam" id="PF14130"/>
    </source>
</evidence>
<gene>
    <name evidence="2" type="ORF">SAMN05428998_1185</name>
</gene>
<dbReference type="AlphaFoldDB" id="A0A1Y6CEI9"/>